<proteinExistence type="inferred from homology"/>
<sequence>MIGIEDLPSLALFAHVVESQSFAETGRRMGLAKSAVSQRVARLERRLGVQLLRRSTRKLSLTEEGLRLYEHAATLLRVTETATRAVSAASAAIQGRVRLNAPASFRRELLCDALQSFLSAHPGVTLQLTVEDRLVDLVESGYDIIIRMAVVGEQTFIARRLARDRVVVVGAPSYLARMGRPTQPEELLHHNCLRYTLLDRRNEWRFGRPGARYSIPVVSNFETNDDVALREAALAGVGLLITPSLTVAELVRSGRLETVLDGWVEEEIGVFAITTARRVTPPAVKALVEHLGRYFAERPLGLPAPSAVQPGGASPSRRAVDSYGTQPARKHTRRLT</sequence>
<evidence type="ECO:0000256" key="2">
    <source>
        <dbReference type="ARBA" id="ARBA00023015"/>
    </source>
</evidence>
<dbReference type="Gene3D" id="1.10.10.10">
    <property type="entry name" value="Winged helix-like DNA-binding domain superfamily/Winged helix DNA-binding domain"/>
    <property type="match status" value="1"/>
</dbReference>
<feature type="domain" description="HTH lysR-type" evidence="6">
    <location>
        <begin position="5"/>
        <end position="62"/>
    </location>
</feature>
<feature type="region of interest" description="Disordered" evidence="5">
    <location>
        <begin position="305"/>
        <end position="336"/>
    </location>
</feature>
<dbReference type="InterPro" id="IPR000847">
    <property type="entry name" value="LysR_HTH_N"/>
</dbReference>
<keyword evidence="4" id="KW-0804">Transcription</keyword>
<dbReference type="InterPro" id="IPR036390">
    <property type="entry name" value="WH_DNA-bd_sf"/>
</dbReference>
<evidence type="ECO:0000256" key="1">
    <source>
        <dbReference type="ARBA" id="ARBA00009437"/>
    </source>
</evidence>
<dbReference type="Pfam" id="PF03466">
    <property type="entry name" value="LysR_substrate"/>
    <property type="match status" value="1"/>
</dbReference>
<evidence type="ECO:0000313" key="7">
    <source>
        <dbReference type="EMBL" id="WNG50954.1"/>
    </source>
</evidence>
<dbReference type="EMBL" id="CP043494">
    <property type="protein sequence ID" value="WNG50954.1"/>
    <property type="molecule type" value="Genomic_DNA"/>
</dbReference>
<evidence type="ECO:0000256" key="3">
    <source>
        <dbReference type="ARBA" id="ARBA00023125"/>
    </source>
</evidence>
<organism evidence="7 8">
    <name type="scientific">Archangium minus</name>
    <dbReference type="NCBI Taxonomy" id="83450"/>
    <lineage>
        <taxon>Bacteria</taxon>
        <taxon>Pseudomonadati</taxon>
        <taxon>Myxococcota</taxon>
        <taxon>Myxococcia</taxon>
        <taxon>Myxococcales</taxon>
        <taxon>Cystobacterineae</taxon>
        <taxon>Archangiaceae</taxon>
        <taxon>Archangium</taxon>
    </lineage>
</organism>
<comment type="similarity">
    <text evidence="1">Belongs to the LysR transcriptional regulatory family.</text>
</comment>
<evidence type="ECO:0000259" key="6">
    <source>
        <dbReference type="PROSITE" id="PS50931"/>
    </source>
</evidence>
<keyword evidence="3" id="KW-0238">DNA-binding</keyword>
<dbReference type="InterPro" id="IPR005119">
    <property type="entry name" value="LysR_subst-bd"/>
</dbReference>
<dbReference type="PROSITE" id="PS50931">
    <property type="entry name" value="HTH_LYSR"/>
    <property type="match status" value="1"/>
</dbReference>
<dbReference type="InterPro" id="IPR058163">
    <property type="entry name" value="LysR-type_TF_proteobact-type"/>
</dbReference>
<dbReference type="CDD" id="cd08422">
    <property type="entry name" value="PBP2_CrgA_like"/>
    <property type="match status" value="1"/>
</dbReference>
<dbReference type="SUPFAM" id="SSF53850">
    <property type="entry name" value="Periplasmic binding protein-like II"/>
    <property type="match status" value="1"/>
</dbReference>
<dbReference type="PANTHER" id="PTHR30537">
    <property type="entry name" value="HTH-TYPE TRANSCRIPTIONAL REGULATOR"/>
    <property type="match status" value="1"/>
</dbReference>
<evidence type="ECO:0000313" key="8">
    <source>
        <dbReference type="Proteomes" id="UP001611383"/>
    </source>
</evidence>
<evidence type="ECO:0000256" key="5">
    <source>
        <dbReference type="SAM" id="MobiDB-lite"/>
    </source>
</evidence>
<dbReference type="Gene3D" id="3.40.190.290">
    <property type="match status" value="1"/>
</dbReference>
<dbReference type="PANTHER" id="PTHR30537:SF5">
    <property type="entry name" value="HTH-TYPE TRANSCRIPTIONAL ACTIVATOR TTDR-RELATED"/>
    <property type="match status" value="1"/>
</dbReference>
<gene>
    <name evidence="7" type="ORF">F0U60_47615</name>
</gene>
<accession>A0ABY9X6J3</accession>
<keyword evidence="2" id="KW-0805">Transcription regulation</keyword>
<dbReference type="SUPFAM" id="SSF46785">
    <property type="entry name" value="Winged helix' DNA-binding domain"/>
    <property type="match status" value="1"/>
</dbReference>
<dbReference type="RefSeq" id="WP_395810653.1">
    <property type="nucleotide sequence ID" value="NZ_CP043494.1"/>
</dbReference>
<keyword evidence="8" id="KW-1185">Reference proteome</keyword>
<evidence type="ECO:0000256" key="4">
    <source>
        <dbReference type="ARBA" id="ARBA00023163"/>
    </source>
</evidence>
<name>A0ABY9X6J3_9BACT</name>
<protein>
    <submittedName>
        <fullName evidence="7">LysR family transcriptional regulator</fullName>
    </submittedName>
</protein>
<reference evidence="7 8" key="1">
    <citation type="submission" date="2019-08" db="EMBL/GenBank/DDBJ databases">
        <title>Archangium and Cystobacter genomes.</title>
        <authorList>
            <person name="Chen I.-C.K."/>
            <person name="Wielgoss S."/>
        </authorList>
    </citation>
    <scope>NUCLEOTIDE SEQUENCE [LARGE SCALE GENOMIC DNA]</scope>
    <source>
        <strain evidence="7 8">Cbm 6</strain>
    </source>
</reference>
<dbReference type="InterPro" id="IPR036388">
    <property type="entry name" value="WH-like_DNA-bd_sf"/>
</dbReference>
<dbReference type="Proteomes" id="UP001611383">
    <property type="component" value="Chromosome"/>
</dbReference>
<dbReference type="Pfam" id="PF00126">
    <property type="entry name" value="HTH_1"/>
    <property type="match status" value="1"/>
</dbReference>